<dbReference type="NCBIfam" id="TIGR01901">
    <property type="entry name" value="adhes_NPXG"/>
    <property type="match status" value="1"/>
</dbReference>
<organism evidence="2 3">
    <name type="scientific">Paraburkholderia youngii</name>
    <dbReference type="NCBI Taxonomy" id="2782701"/>
    <lineage>
        <taxon>Bacteria</taxon>
        <taxon>Pseudomonadati</taxon>
        <taxon>Pseudomonadota</taxon>
        <taxon>Betaproteobacteria</taxon>
        <taxon>Burkholderiales</taxon>
        <taxon>Burkholderiaceae</taxon>
        <taxon>Paraburkholderia</taxon>
    </lineage>
</organism>
<comment type="caution">
    <text evidence="2">The sequence shown here is derived from an EMBL/GenBank/DDBJ whole genome shotgun (WGS) entry which is preliminary data.</text>
</comment>
<dbReference type="Gene3D" id="2.160.20.10">
    <property type="entry name" value="Single-stranded right-handed beta-helix, Pectin lyase-like"/>
    <property type="match status" value="1"/>
</dbReference>
<dbReference type="GeneID" id="301101553"/>
<dbReference type="InterPro" id="IPR008638">
    <property type="entry name" value="FhaB/CdiA-like_TPS"/>
</dbReference>
<dbReference type="InterPro" id="IPR050909">
    <property type="entry name" value="Bact_Autotransporter_VF"/>
</dbReference>
<sequence>MSRQKLPRPARRALHRRQSIARVWLVIGISITGLSFAHATLAAGTLPQGGTYVAGAGTIASQGNGLVITQPGSTRGVIDWNSFSIGRNNSVTFDNGSGATLNRVTGGSPSAIFGRLSATGSLYVINPQGIVVGTSGVVSTGDRFVASTLDVGNCAFMQGGGSLTLSGSANASVINLGKISSSGGDVFLIARGAVINAGNISAPNGTAELAAGEQVLLQDAGSSKQLFVQTGSQGTVINRGNINAAQVSLQAADGNVYALAGGGTRIRATGTADRDGHVWLVADGGRVEQYGKIAASNADGSGGTVDTQAAQLAFGKHAAVHAGQWNLLTPTFTIDDAAARTLQRSLNAGTSIDVTTTGANGATGDLGVASSLNWSGPASLTLAAYHDVSVATGTTIANSGAGNLTLRGDAAGIDNGGSANNNGTIDWSRSTGIVSALHDIAGGYLPGNILSNSTWSAAPDSGLVTQVTAYALVNTVFDLGAVNLNPSGNYALGRDIDATPPPGEFSRTVASFSGQFDGMGHTISNLWLSESLFGDIGSSGVVRNLNIEGSANLPESAAWAGFLADRNDGTIASVHSSGSVTSIGRISTGGLVGLNFDGTITRSSSTADVSSDSLTGGLVGTNSFGVIRQSFASGDVTSTHLQGAGGLVGYNFGVITESYATGTVHVQPQCDTVNACGGGLVGGTSGTISQSFATGKIDQPSGPVGGPGGIADYNANYIASSPGTITNDVYWDTQTTGAPVGVRATILGANLGNAQGLTTMQMSTPSSFGPTYNFGPGGVWAMPVGATHPILQWQLAQ</sequence>
<evidence type="ECO:0000313" key="3">
    <source>
        <dbReference type="Proteomes" id="UP000594380"/>
    </source>
</evidence>
<reference evidence="2 3" key="1">
    <citation type="submission" date="2020-02" db="EMBL/GenBank/DDBJ databases">
        <title>Paraburkholderia simonii sp. nov. and Paraburkholderia youngii sp. nov. Brazilian and Mexican Mimosa-associated rhizobia.</title>
        <authorList>
            <person name="Mavima L."/>
            <person name="Beukes C.W."/>
            <person name="Chan W.Y."/>
            <person name="Palmer M."/>
            <person name="De Meyer S.E."/>
            <person name="James E.K."/>
            <person name="Venter S.N."/>
            <person name="Steenkamp E.T."/>
        </authorList>
    </citation>
    <scope>NUCLEOTIDE SEQUENCE [LARGE SCALE GENOMIC DNA]</scope>
    <source>
        <strain evidence="2 3">JPY169</strain>
    </source>
</reference>
<dbReference type="InterPro" id="IPR011050">
    <property type="entry name" value="Pectin_lyase_fold/virulence"/>
</dbReference>
<dbReference type="RefSeq" id="WP_176107340.1">
    <property type="nucleotide sequence ID" value="NZ_JAALDK010000001.1"/>
</dbReference>
<evidence type="ECO:0000259" key="1">
    <source>
        <dbReference type="SMART" id="SM00912"/>
    </source>
</evidence>
<dbReference type="Pfam" id="PF07581">
    <property type="entry name" value="Glug"/>
    <property type="match status" value="2"/>
</dbReference>
<dbReference type="InterPro" id="IPR011493">
    <property type="entry name" value="GLUG"/>
</dbReference>
<dbReference type="InterPro" id="IPR012334">
    <property type="entry name" value="Pectin_lyas_fold"/>
</dbReference>
<dbReference type="Pfam" id="PF05860">
    <property type="entry name" value="TPS"/>
    <property type="match status" value="1"/>
</dbReference>
<evidence type="ECO:0000313" key="2">
    <source>
        <dbReference type="EMBL" id="NUY00881.1"/>
    </source>
</evidence>
<dbReference type="Gene3D" id="2.160.20.110">
    <property type="match status" value="1"/>
</dbReference>
<feature type="domain" description="Filamentous haemagglutinin FhaB/tRNA nuclease CdiA-like TPS" evidence="1">
    <location>
        <begin position="43"/>
        <end position="155"/>
    </location>
</feature>
<dbReference type="EMBL" id="JAALDK010000001">
    <property type="protein sequence ID" value="NUY00881.1"/>
    <property type="molecule type" value="Genomic_DNA"/>
</dbReference>
<dbReference type="AlphaFoldDB" id="A0A7Y6JY33"/>
<dbReference type="PANTHER" id="PTHR12338:SF5">
    <property type="entry name" value="ANTIGEN 43-RELATED"/>
    <property type="match status" value="1"/>
</dbReference>
<proteinExistence type="predicted"/>
<accession>A0A7Y6JY33</accession>
<dbReference type="SUPFAM" id="SSF51126">
    <property type="entry name" value="Pectin lyase-like"/>
    <property type="match status" value="1"/>
</dbReference>
<dbReference type="SMART" id="SM00912">
    <property type="entry name" value="Haemagg_act"/>
    <property type="match status" value="1"/>
</dbReference>
<gene>
    <name evidence="2" type="ORF">G5S42_14540</name>
</gene>
<dbReference type="PANTHER" id="PTHR12338">
    <property type="entry name" value="AUTOTRANSPORTER"/>
    <property type="match status" value="1"/>
</dbReference>
<dbReference type="Proteomes" id="UP000594380">
    <property type="component" value="Unassembled WGS sequence"/>
</dbReference>
<protein>
    <submittedName>
        <fullName evidence="2">Filamentous hemagglutinin N-terminal domain-containing protein</fullName>
    </submittedName>
</protein>
<name>A0A7Y6JY33_9BURK</name>